<organism evidence="1 2">
    <name type="scientific">Caenimonas terrae</name>
    <dbReference type="NCBI Taxonomy" id="696074"/>
    <lineage>
        <taxon>Bacteria</taxon>
        <taxon>Pseudomonadati</taxon>
        <taxon>Pseudomonadota</taxon>
        <taxon>Betaproteobacteria</taxon>
        <taxon>Burkholderiales</taxon>
        <taxon>Comamonadaceae</taxon>
        <taxon>Caenimonas</taxon>
    </lineage>
</organism>
<evidence type="ECO:0008006" key="3">
    <source>
        <dbReference type="Google" id="ProtNLM"/>
    </source>
</evidence>
<sequence>MAELKKKILTSALENALGMAALYGNLAWHNFVGIYSAEEIEDALFEKINSRELQVARSEKNGRLIHVLSEGYLSGGHTRVVERLVAAGAGVLGQDVVVTGLLPGVIADRLRQHGAVVTFVRATGVTAIAELGRLIGAYTSAVLHIHPDDISAVLAARLARQAGTRVGLYNHADHVFTFGHTACDVVLEVSIYGRAISKKYRPAHHWSFAGIPLDAPAAPAKSGADEYILSSGPAYKYDFREGGVFASLLVNLIAATNRKCLIVGPGKLPPDASNELKELARVGLLQMEGEVSRDVYVQYLAGCFCYLDSAPVSGGSAFPEAALAGKECLGLTNPIMGYSPADAMRSTSVDELVRRARNLSGDGLDPLHRLISEVHDPKQVLDRIERALVDGTVYGIPFDVQIGAIDSEFMQKGWARNQRLDLRGRAGESLSLANRAAVLRLLWRTGLMGRVRWLRLLQFCCDSFAFRRIRGDGAADVPKVVLSVMRGKRG</sequence>
<dbReference type="RefSeq" id="WP_376850471.1">
    <property type="nucleotide sequence ID" value="NZ_JBHSMF010000006.1"/>
</dbReference>
<protein>
    <recommendedName>
        <fullName evidence="3">Glycosyltransferase</fullName>
    </recommendedName>
</protein>
<dbReference type="EMBL" id="JBHSMF010000006">
    <property type="protein sequence ID" value="MFC5498418.1"/>
    <property type="molecule type" value="Genomic_DNA"/>
</dbReference>
<evidence type="ECO:0000313" key="2">
    <source>
        <dbReference type="Proteomes" id="UP001596037"/>
    </source>
</evidence>
<proteinExistence type="predicted"/>
<comment type="caution">
    <text evidence="1">The sequence shown here is derived from an EMBL/GenBank/DDBJ whole genome shotgun (WGS) entry which is preliminary data.</text>
</comment>
<gene>
    <name evidence="1" type="ORF">ACFPOE_12810</name>
</gene>
<name>A0ABW0NFQ6_9BURK</name>
<dbReference type="Proteomes" id="UP001596037">
    <property type="component" value="Unassembled WGS sequence"/>
</dbReference>
<evidence type="ECO:0000313" key="1">
    <source>
        <dbReference type="EMBL" id="MFC5498418.1"/>
    </source>
</evidence>
<keyword evidence="2" id="KW-1185">Reference proteome</keyword>
<accession>A0ABW0NFQ6</accession>
<dbReference type="SUPFAM" id="SSF53756">
    <property type="entry name" value="UDP-Glycosyltransferase/glycogen phosphorylase"/>
    <property type="match status" value="1"/>
</dbReference>
<reference evidence="2" key="1">
    <citation type="journal article" date="2019" name="Int. J. Syst. Evol. Microbiol.">
        <title>The Global Catalogue of Microorganisms (GCM) 10K type strain sequencing project: providing services to taxonomists for standard genome sequencing and annotation.</title>
        <authorList>
            <consortium name="The Broad Institute Genomics Platform"/>
            <consortium name="The Broad Institute Genome Sequencing Center for Infectious Disease"/>
            <person name="Wu L."/>
            <person name="Ma J."/>
        </authorList>
    </citation>
    <scope>NUCLEOTIDE SEQUENCE [LARGE SCALE GENOMIC DNA]</scope>
    <source>
        <strain evidence="2">CCUG 57401</strain>
    </source>
</reference>